<dbReference type="PROSITE" id="PS50030">
    <property type="entry name" value="UBA"/>
    <property type="match status" value="2"/>
</dbReference>
<dbReference type="PROSITE" id="PS50271">
    <property type="entry name" value="ZF_UBP"/>
    <property type="match status" value="1"/>
</dbReference>
<dbReference type="STRING" id="425265.A8Q1B2"/>
<evidence type="ECO:0000256" key="9">
    <source>
        <dbReference type="ARBA" id="ARBA00022833"/>
    </source>
</evidence>
<keyword evidence="3 13" id="KW-0645">Protease</keyword>
<dbReference type="Pfam" id="PF00443">
    <property type="entry name" value="UCH"/>
    <property type="match status" value="1"/>
</dbReference>
<dbReference type="OrthoDB" id="361536at2759"/>
<gene>
    <name evidence="18" type="ORF">MGL_1761</name>
</gene>
<dbReference type="InterPro" id="IPR009060">
    <property type="entry name" value="UBA-like_sf"/>
</dbReference>
<name>A8Q1B2_MALGO</name>
<keyword evidence="8 13" id="KW-0788">Thiol protease</keyword>
<dbReference type="InterPro" id="IPR038765">
    <property type="entry name" value="Papain-like_cys_pep_sf"/>
</dbReference>
<accession>A8Q1B2</accession>
<evidence type="ECO:0000256" key="10">
    <source>
        <dbReference type="PIRSR" id="PIRSR016308-1"/>
    </source>
</evidence>
<dbReference type="Pfam" id="PF00627">
    <property type="entry name" value="UBA"/>
    <property type="match status" value="2"/>
</dbReference>
<dbReference type="SUPFAM" id="SSF46934">
    <property type="entry name" value="UBA-like"/>
    <property type="match status" value="1"/>
</dbReference>
<proteinExistence type="inferred from homology"/>
<feature type="binding site" evidence="11">
    <location>
        <position position="117"/>
    </location>
    <ligand>
        <name>Zn(2+)</name>
        <dbReference type="ChEBI" id="CHEBI:29105"/>
    </ligand>
</feature>
<dbReference type="InterPro" id="IPR001394">
    <property type="entry name" value="Peptidase_C19_UCH"/>
</dbReference>
<dbReference type="InterPro" id="IPR016652">
    <property type="entry name" value="Ubiquitinyl_hydrolase"/>
</dbReference>
<keyword evidence="19" id="KW-1185">Reference proteome</keyword>
<dbReference type="PIRSF" id="PIRSF016308">
    <property type="entry name" value="UBP"/>
    <property type="match status" value="1"/>
</dbReference>
<evidence type="ECO:0000256" key="4">
    <source>
        <dbReference type="ARBA" id="ARBA00022723"/>
    </source>
</evidence>
<protein>
    <recommendedName>
        <fullName evidence="13">Ubiquitin carboxyl-terminal hydrolase</fullName>
        <ecNumber evidence="13">3.4.19.12</ecNumber>
    </recommendedName>
</protein>
<comment type="caution">
    <text evidence="18">The sequence shown here is derived from an EMBL/GenBank/DDBJ whole genome shotgun (WGS) entry which is preliminary data.</text>
</comment>
<dbReference type="GO" id="GO:0004843">
    <property type="term" value="F:cysteine-type deubiquitinase activity"/>
    <property type="evidence" value="ECO:0007669"/>
    <property type="project" value="UniProtKB-UniRule"/>
</dbReference>
<evidence type="ECO:0000259" key="16">
    <source>
        <dbReference type="PROSITE" id="PS50235"/>
    </source>
</evidence>
<dbReference type="MEROPS" id="C19.A65"/>
<dbReference type="GO" id="GO:0008270">
    <property type="term" value="F:zinc ion binding"/>
    <property type="evidence" value="ECO:0007669"/>
    <property type="project" value="UniProtKB-KW"/>
</dbReference>
<evidence type="ECO:0000256" key="11">
    <source>
        <dbReference type="PIRSR" id="PIRSR016308-3"/>
    </source>
</evidence>
<feature type="binding site" evidence="11">
    <location>
        <position position="147"/>
    </location>
    <ligand>
        <name>Zn(2+)</name>
        <dbReference type="ChEBI" id="CHEBI:29105"/>
    </ligand>
</feature>
<evidence type="ECO:0000256" key="3">
    <source>
        <dbReference type="ARBA" id="ARBA00022670"/>
    </source>
</evidence>
<dbReference type="KEGG" id="mgl:MGL_1761"/>
<feature type="domain" description="UBA" evidence="15">
    <location>
        <begin position="507"/>
        <end position="552"/>
    </location>
</feature>
<dbReference type="InterPro" id="IPR050164">
    <property type="entry name" value="Peptidase_C19"/>
</dbReference>
<evidence type="ECO:0000259" key="17">
    <source>
        <dbReference type="PROSITE" id="PS50271"/>
    </source>
</evidence>
<dbReference type="InterPro" id="IPR013083">
    <property type="entry name" value="Znf_RING/FYVE/PHD"/>
</dbReference>
<keyword evidence="5" id="KW-0677">Repeat</keyword>
<evidence type="ECO:0000313" key="18">
    <source>
        <dbReference type="EMBL" id="EDP43548.1"/>
    </source>
</evidence>
<dbReference type="AlphaFoldDB" id="A8Q1B2"/>
<dbReference type="PROSITE" id="PS00972">
    <property type="entry name" value="USP_1"/>
    <property type="match status" value="1"/>
</dbReference>
<dbReference type="InterPro" id="IPR001607">
    <property type="entry name" value="Znf_UBP"/>
</dbReference>
<dbReference type="SMART" id="SM00290">
    <property type="entry name" value="ZnF_UBP"/>
    <property type="match status" value="1"/>
</dbReference>
<keyword evidence="9 11" id="KW-0862">Zinc</keyword>
<dbReference type="SUPFAM" id="SSF57850">
    <property type="entry name" value="RING/U-box"/>
    <property type="match status" value="1"/>
</dbReference>
<dbReference type="InterPro" id="IPR028889">
    <property type="entry name" value="USP"/>
</dbReference>
<keyword evidence="4 11" id="KW-0479">Metal-binding</keyword>
<dbReference type="CDD" id="cd02658">
    <property type="entry name" value="Peptidase_C19B"/>
    <property type="match status" value="1"/>
</dbReference>
<dbReference type="Gene3D" id="3.90.70.10">
    <property type="entry name" value="Cysteine proteinases"/>
    <property type="match status" value="1"/>
</dbReference>
<dbReference type="InterPro" id="IPR015940">
    <property type="entry name" value="UBA"/>
</dbReference>
<dbReference type="GO" id="GO:0005634">
    <property type="term" value="C:nucleus"/>
    <property type="evidence" value="ECO:0007669"/>
    <property type="project" value="TreeGrafter"/>
</dbReference>
<evidence type="ECO:0000256" key="2">
    <source>
        <dbReference type="ARBA" id="ARBA00009085"/>
    </source>
</evidence>
<dbReference type="GO" id="GO:0016579">
    <property type="term" value="P:protein deubiquitination"/>
    <property type="evidence" value="ECO:0007669"/>
    <property type="project" value="InterPro"/>
</dbReference>
<dbReference type="CDD" id="cd14297">
    <property type="entry name" value="UBA2_spUBP14_like"/>
    <property type="match status" value="1"/>
</dbReference>
<dbReference type="VEuPathDB" id="FungiDB:MGL_1761"/>
<organism evidence="18 19">
    <name type="scientific">Malassezia globosa (strain ATCC MYA-4612 / CBS 7966)</name>
    <name type="common">Dandruff-associated fungus</name>
    <dbReference type="NCBI Taxonomy" id="425265"/>
    <lineage>
        <taxon>Eukaryota</taxon>
        <taxon>Fungi</taxon>
        <taxon>Dikarya</taxon>
        <taxon>Basidiomycota</taxon>
        <taxon>Ustilaginomycotina</taxon>
        <taxon>Malasseziomycetes</taxon>
        <taxon>Malasseziales</taxon>
        <taxon>Malasseziaceae</taxon>
        <taxon>Malassezia</taxon>
    </lineage>
</organism>
<feature type="domain" description="USP" evidence="16">
    <location>
        <begin position="241"/>
        <end position="699"/>
    </location>
</feature>
<sequence length="699" mass="77156">MHYQKTGHALALWIRRTPKPAEPVTRLAVVERAEEDQYNYERHPVCLACDPVHGRRIQNTEAVQAVANGIVNATSSAHKIEVQAWEEDIVPCQHTQELRQDITSPPLLGKDAACSRCELDTNLWMCLQCGHLGCGRAQFGGIQGHSHALAHFEQTGHPCSVKQGTITPEGTGDVYCYACNDARIDPNLNAHLQRLGVPVATLSKTEKSMTELQLEQNISFEFSMVDENGNTMKPAYGPGRTGIQNLGNSCYMASVLQAVWSLPTVRHRYASIECHAVSCTEHPAQCFECQLRKLTYGLVSGRYATGEKPRGIKPSMFKSLMGQGHPEFASMRQQDAEEFLQHLVTRLGNESSRTQSENPTRVFSYVLEHRLQCNSCHKVRYTEEPVEACVGLPVPVKETSEAGVYEPVSFAESLDAYTAAETLEYSCPSCGTCVEATKQTRFATLPDVLVVQAQRFQLIHWVPQKVPVPFKVPLSQSMDLSAYLGKGLQIGEEELPEDSNSTGVNTRPAEKVIAPDALATLVSFGFNETQAQHAWQATDGDLEASANWLFEHGDEVNTIEPPAATATNPDVSTLEDMGFTRAQAKKAMRLQGNVEMAVSWLFEHPDDAGDLDIPKEEKRQSGTAARAGSRDAPANYELTSFVTHRGPSVHSGHYVAHVKDGNDWVFFNDEKVMHAPIHGTPSSVGALSEMAYLYFFRRV</sequence>
<feature type="active site" description="Nucleophile" evidence="10">
    <location>
        <position position="250"/>
    </location>
</feature>
<dbReference type="PROSITE" id="PS00973">
    <property type="entry name" value="USP_2"/>
    <property type="match status" value="1"/>
</dbReference>
<dbReference type="Proteomes" id="UP000008837">
    <property type="component" value="Unassembled WGS sequence"/>
</dbReference>
<feature type="active site" description="Proton acceptor" evidence="10">
    <location>
        <position position="653"/>
    </location>
</feature>
<dbReference type="GeneID" id="5855069"/>
<feature type="domain" description="UBP-type" evidence="17">
    <location>
        <begin position="90"/>
        <end position="199"/>
    </location>
</feature>
<dbReference type="PANTHER" id="PTHR24006:SF664">
    <property type="entry name" value="UBIQUITIN CARBOXYL-TERMINAL HYDROLASE"/>
    <property type="match status" value="1"/>
</dbReference>
<dbReference type="OMA" id="FVPCEHT"/>
<dbReference type="GO" id="GO:0006508">
    <property type="term" value="P:proteolysis"/>
    <property type="evidence" value="ECO:0007669"/>
    <property type="project" value="UniProtKB-KW"/>
</dbReference>
<evidence type="ECO:0000313" key="19">
    <source>
        <dbReference type="Proteomes" id="UP000008837"/>
    </source>
</evidence>
<feature type="compositionally biased region" description="Basic and acidic residues" evidence="14">
    <location>
        <begin position="609"/>
        <end position="620"/>
    </location>
</feature>
<evidence type="ECO:0000259" key="15">
    <source>
        <dbReference type="PROSITE" id="PS50030"/>
    </source>
</evidence>
<dbReference type="GO" id="GO:0005829">
    <property type="term" value="C:cytosol"/>
    <property type="evidence" value="ECO:0007669"/>
    <property type="project" value="TreeGrafter"/>
</dbReference>
<evidence type="ECO:0000256" key="6">
    <source>
        <dbReference type="ARBA" id="ARBA00022771"/>
    </source>
</evidence>
<reference evidence="18 19" key="1">
    <citation type="journal article" date="2007" name="Proc. Natl. Acad. Sci. U.S.A.">
        <title>Dandruff-associated Malassezia genomes reveal convergent and divergent virulence traits shared with plant and human fungal pathogens.</title>
        <authorList>
            <person name="Xu J."/>
            <person name="Saunders C.W."/>
            <person name="Hu P."/>
            <person name="Grant R.A."/>
            <person name="Boekhout T."/>
            <person name="Kuramae E.E."/>
            <person name="Kronstad J.W."/>
            <person name="Deangelis Y.M."/>
            <person name="Reeder N.L."/>
            <person name="Johnstone K.R."/>
            <person name="Leland M."/>
            <person name="Fieno A.M."/>
            <person name="Begley W.M."/>
            <person name="Sun Y."/>
            <person name="Lacey M.P."/>
            <person name="Chaudhary T."/>
            <person name="Keough T."/>
            <person name="Chu L."/>
            <person name="Sears R."/>
            <person name="Yuan B."/>
            <person name="Dawson T.L.Jr."/>
        </authorList>
    </citation>
    <scope>NUCLEOTIDE SEQUENCE [LARGE SCALE GENOMIC DNA]</scope>
    <source>
        <strain evidence="19">ATCC MYA-4612 / CBS 7966</strain>
    </source>
</reference>
<dbReference type="PROSITE" id="PS50235">
    <property type="entry name" value="USP_3"/>
    <property type="match status" value="1"/>
</dbReference>
<dbReference type="EMBL" id="AAYY01000006">
    <property type="protein sequence ID" value="EDP43548.1"/>
    <property type="molecule type" value="Genomic_DNA"/>
</dbReference>
<dbReference type="Gene3D" id="3.30.40.10">
    <property type="entry name" value="Zinc/RING finger domain, C3HC4 (zinc finger)"/>
    <property type="match status" value="1"/>
</dbReference>
<dbReference type="EC" id="3.4.19.12" evidence="13"/>
<dbReference type="FunCoup" id="A8Q1B2">
    <property type="interactions" value="567"/>
</dbReference>
<dbReference type="SMART" id="SM00165">
    <property type="entry name" value="UBA"/>
    <property type="match status" value="2"/>
</dbReference>
<evidence type="ECO:0000256" key="5">
    <source>
        <dbReference type="ARBA" id="ARBA00022737"/>
    </source>
</evidence>
<feature type="binding site" evidence="11">
    <location>
        <position position="134"/>
    </location>
    <ligand>
        <name>Zn(2+)</name>
        <dbReference type="ChEBI" id="CHEBI:29105"/>
    </ligand>
</feature>
<dbReference type="FunFam" id="3.30.40.10:FF:000396">
    <property type="entry name" value="Ubiquitin carboxyl-terminal hydrolase"/>
    <property type="match status" value="1"/>
</dbReference>
<dbReference type="SUPFAM" id="SSF54001">
    <property type="entry name" value="Cysteine proteinases"/>
    <property type="match status" value="1"/>
</dbReference>
<dbReference type="RefSeq" id="XP_001730762.1">
    <property type="nucleotide sequence ID" value="XM_001730710.1"/>
</dbReference>
<keyword evidence="7 13" id="KW-0378">Hydrolase</keyword>
<dbReference type="InParanoid" id="A8Q1B2"/>
<evidence type="ECO:0000256" key="1">
    <source>
        <dbReference type="ARBA" id="ARBA00000707"/>
    </source>
</evidence>
<comment type="catalytic activity">
    <reaction evidence="1 13">
        <text>Thiol-dependent hydrolysis of ester, thioester, amide, peptide and isopeptide bonds formed by the C-terminal Gly of ubiquitin (a 76-residue protein attached to proteins as an intracellular targeting signal).</text>
        <dbReference type="EC" id="3.4.19.12"/>
    </reaction>
</comment>
<evidence type="ECO:0000256" key="13">
    <source>
        <dbReference type="RuleBase" id="RU366025"/>
    </source>
</evidence>
<evidence type="ECO:0000256" key="14">
    <source>
        <dbReference type="SAM" id="MobiDB-lite"/>
    </source>
</evidence>
<feature type="region of interest" description="Disordered" evidence="14">
    <location>
        <begin position="609"/>
        <end position="631"/>
    </location>
</feature>
<feature type="binding site" evidence="11">
    <location>
        <position position="114"/>
    </location>
    <ligand>
        <name>Zn(2+)</name>
        <dbReference type="ChEBI" id="CHEBI:29105"/>
    </ligand>
</feature>
<dbReference type="Gene3D" id="1.10.8.10">
    <property type="entry name" value="DNA helicase RuvA subunit, C-terminal domain"/>
    <property type="match status" value="2"/>
</dbReference>
<comment type="similarity">
    <text evidence="2 13">Belongs to the peptidase C19 family.</text>
</comment>
<evidence type="ECO:0000256" key="7">
    <source>
        <dbReference type="ARBA" id="ARBA00022801"/>
    </source>
</evidence>
<keyword evidence="6 12" id="KW-0863">Zinc-finger</keyword>
<evidence type="ECO:0000256" key="8">
    <source>
        <dbReference type="ARBA" id="ARBA00022807"/>
    </source>
</evidence>
<feature type="domain" description="UBA" evidence="15">
    <location>
        <begin position="566"/>
        <end position="604"/>
    </location>
</feature>
<keyword evidence="13" id="KW-0833">Ubl conjugation pathway</keyword>
<dbReference type="PANTHER" id="PTHR24006">
    <property type="entry name" value="UBIQUITIN CARBOXYL-TERMINAL HYDROLASE"/>
    <property type="match status" value="1"/>
</dbReference>
<evidence type="ECO:0000256" key="12">
    <source>
        <dbReference type="PROSITE-ProRule" id="PRU00502"/>
    </source>
</evidence>
<dbReference type="InterPro" id="IPR018200">
    <property type="entry name" value="USP_CS"/>
</dbReference>
<dbReference type="Pfam" id="PF02148">
    <property type="entry name" value="zf-UBP"/>
    <property type="match status" value="1"/>
</dbReference>